<dbReference type="Gene3D" id="1.10.8.60">
    <property type="match status" value="1"/>
</dbReference>
<keyword evidence="4 9" id="KW-0378">Hydrolase</keyword>
<dbReference type="EC" id="3.6.4.-" evidence="9"/>
<evidence type="ECO:0000256" key="6">
    <source>
        <dbReference type="ARBA" id="ARBA00023125"/>
    </source>
</evidence>
<evidence type="ECO:0000256" key="2">
    <source>
        <dbReference type="ARBA" id="ARBA00022741"/>
    </source>
</evidence>
<dbReference type="InterPro" id="IPR041445">
    <property type="entry name" value="AAA_lid_4"/>
</dbReference>
<feature type="binding site" evidence="9">
    <location>
        <position position="62"/>
    </location>
    <ligand>
        <name>ATP</name>
        <dbReference type="ChEBI" id="CHEBI:30616"/>
    </ligand>
</feature>
<keyword evidence="2 9" id="KW-0547">Nucleotide-binding</keyword>
<dbReference type="Gene3D" id="1.10.10.10">
    <property type="entry name" value="Winged helix-like DNA-binding domain superfamily/Winged helix DNA-binding domain"/>
    <property type="match status" value="1"/>
</dbReference>
<keyword evidence="7 9" id="KW-0233">DNA recombination</keyword>
<dbReference type="GO" id="GO:0005524">
    <property type="term" value="F:ATP binding"/>
    <property type="evidence" value="ECO:0007669"/>
    <property type="project" value="UniProtKB-UniRule"/>
</dbReference>
<feature type="binding site" evidence="9">
    <location>
        <position position="67"/>
    </location>
    <ligand>
        <name>ATP</name>
        <dbReference type="ChEBI" id="CHEBI:30616"/>
    </ligand>
</feature>
<feature type="domain" description="AAA+ ATPase" evidence="10">
    <location>
        <begin position="51"/>
        <end position="182"/>
    </location>
</feature>
<evidence type="ECO:0000256" key="4">
    <source>
        <dbReference type="ARBA" id="ARBA00022801"/>
    </source>
</evidence>
<comment type="similarity">
    <text evidence="9">Belongs to the RuvB family.</text>
</comment>
<comment type="catalytic activity">
    <reaction evidence="9">
        <text>ATP + H2O = ADP + phosphate + H(+)</text>
        <dbReference type="Rhea" id="RHEA:13065"/>
        <dbReference type="ChEBI" id="CHEBI:15377"/>
        <dbReference type="ChEBI" id="CHEBI:15378"/>
        <dbReference type="ChEBI" id="CHEBI:30616"/>
        <dbReference type="ChEBI" id="CHEBI:43474"/>
        <dbReference type="ChEBI" id="CHEBI:456216"/>
    </reaction>
</comment>
<name>A0A7V5RMW5_CALAY</name>
<dbReference type="CDD" id="cd00009">
    <property type="entry name" value="AAA"/>
    <property type="match status" value="1"/>
</dbReference>
<comment type="caution">
    <text evidence="11">The sequence shown here is derived from an EMBL/GenBank/DDBJ whole genome shotgun (WGS) entry which is preliminary data.</text>
</comment>
<feature type="binding site" evidence="9">
    <location>
        <position position="66"/>
    </location>
    <ligand>
        <name>ATP</name>
        <dbReference type="ChEBI" id="CHEBI:30616"/>
    </ligand>
</feature>
<dbReference type="Gene3D" id="3.40.50.300">
    <property type="entry name" value="P-loop containing nucleotide triphosphate hydrolases"/>
    <property type="match status" value="1"/>
</dbReference>
<dbReference type="InterPro" id="IPR027417">
    <property type="entry name" value="P-loop_NTPase"/>
</dbReference>
<dbReference type="GO" id="GO:0006281">
    <property type="term" value="P:DNA repair"/>
    <property type="evidence" value="ECO:0007669"/>
    <property type="project" value="UniProtKB-UniRule"/>
</dbReference>
<dbReference type="InterPro" id="IPR036388">
    <property type="entry name" value="WH-like_DNA-bd_sf"/>
</dbReference>
<sequence length="341" mass="38032">MSDIIRPGFNEDDAEIELTLRPQSLKDFIGQEKVKENLSVFIEAALQREEALDHVLLYGPPGLGKTTLAMILSRELNVDIKTTSGPVLERAGDLAGLLTNLNDKDVMFIDEIHRVNNVVEEFLYSAMEDFHIDIMLDKGPNARSVQLALAPFTLVGATTRAGLLTAPMRARFGVVLRMNYYEARELALIIKRSAQILNIPIDEAAALEIAGRSRGTPRVANRLLRRIRDFAQVLADNRITLDVARDALERLDVDSRGLDEMDKRILKVIIEKYNGGPVGLNTIAVAVGEESDTIEEVYEPFLIQQGFIKRTARGRMVTQSAYEHFGLSRGNNPDSLQESLF</sequence>
<feature type="binding site" evidence="9">
    <location>
        <position position="171"/>
    </location>
    <ligand>
        <name>ATP</name>
        <dbReference type="ChEBI" id="CHEBI:30616"/>
    </ligand>
</feature>
<feature type="binding site" evidence="9">
    <location>
        <position position="310"/>
    </location>
    <ligand>
        <name>DNA</name>
        <dbReference type="ChEBI" id="CHEBI:16991"/>
    </ligand>
</feature>
<comment type="caution">
    <text evidence="9">Lacks conserved residue(s) required for the propagation of feature annotation.</text>
</comment>
<dbReference type="Pfam" id="PF05496">
    <property type="entry name" value="RuvB_N"/>
    <property type="match status" value="1"/>
</dbReference>
<keyword evidence="1 9" id="KW-0963">Cytoplasm</keyword>
<keyword evidence="3 9" id="KW-0227">DNA damage</keyword>
<feature type="region of interest" description="Head domain (RuvB-H)" evidence="9">
    <location>
        <begin position="255"/>
        <end position="341"/>
    </location>
</feature>
<dbReference type="SUPFAM" id="SSF46785">
    <property type="entry name" value="Winged helix' DNA-binding domain"/>
    <property type="match status" value="1"/>
</dbReference>
<dbReference type="InterPro" id="IPR003593">
    <property type="entry name" value="AAA+_ATPase"/>
</dbReference>
<comment type="subcellular location">
    <subcellularLocation>
        <location evidence="9">Cytoplasm</location>
    </subcellularLocation>
</comment>
<organism evidence="11">
    <name type="scientific">Caldithrix abyssi</name>
    <dbReference type="NCBI Taxonomy" id="187145"/>
    <lineage>
        <taxon>Bacteria</taxon>
        <taxon>Pseudomonadati</taxon>
        <taxon>Calditrichota</taxon>
        <taxon>Calditrichia</taxon>
        <taxon>Calditrichales</taxon>
        <taxon>Calditrichaceae</taxon>
        <taxon>Caldithrix</taxon>
    </lineage>
</organism>
<dbReference type="GO" id="GO:0048476">
    <property type="term" value="C:Holliday junction resolvase complex"/>
    <property type="evidence" value="ECO:0007669"/>
    <property type="project" value="UniProtKB-UniRule"/>
</dbReference>
<feature type="binding site" evidence="9">
    <location>
        <begin position="128"/>
        <end position="130"/>
    </location>
    <ligand>
        <name>ATP</name>
        <dbReference type="ChEBI" id="CHEBI:30616"/>
    </ligand>
</feature>
<dbReference type="GO" id="GO:0005737">
    <property type="term" value="C:cytoplasm"/>
    <property type="evidence" value="ECO:0007669"/>
    <property type="project" value="UniProtKB-SubCell"/>
</dbReference>
<evidence type="ECO:0000256" key="1">
    <source>
        <dbReference type="ARBA" id="ARBA00022490"/>
    </source>
</evidence>
<dbReference type="InterPro" id="IPR008823">
    <property type="entry name" value="RuvB_wg_C"/>
</dbReference>
<keyword evidence="5 9" id="KW-0067">ATP-binding</keyword>
<dbReference type="GO" id="GO:0006310">
    <property type="term" value="P:DNA recombination"/>
    <property type="evidence" value="ECO:0007669"/>
    <property type="project" value="UniProtKB-UniRule"/>
</dbReference>
<reference evidence="11" key="1">
    <citation type="journal article" date="2020" name="mSystems">
        <title>Genome- and Community-Level Interaction Insights into Carbon Utilization and Element Cycling Functions of Hydrothermarchaeota in Hydrothermal Sediment.</title>
        <authorList>
            <person name="Zhou Z."/>
            <person name="Liu Y."/>
            <person name="Xu W."/>
            <person name="Pan J."/>
            <person name="Luo Z.H."/>
            <person name="Li M."/>
        </authorList>
    </citation>
    <scope>NUCLEOTIDE SEQUENCE [LARGE SCALE GENOMIC DNA]</scope>
    <source>
        <strain evidence="11">HyVt-460</strain>
    </source>
</reference>
<keyword evidence="11" id="KW-0347">Helicase</keyword>
<dbReference type="AlphaFoldDB" id="A0A7V5RMW5"/>
<dbReference type="GO" id="GO:0000400">
    <property type="term" value="F:four-way junction DNA binding"/>
    <property type="evidence" value="ECO:0007669"/>
    <property type="project" value="UniProtKB-UniRule"/>
</dbReference>
<dbReference type="InterPro" id="IPR004605">
    <property type="entry name" value="DNA_helicase_Holl-junc_RuvB"/>
</dbReference>
<proteinExistence type="inferred from homology"/>
<accession>A0A7V5RMW5</accession>
<feature type="binding site" evidence="9">
    <location>
        <position position="66"/>
    </location>
    <ligand>
        <name>Mg(2+)</name>
        <dbReference type="ChEBI" id="CHEBI:18420"/>
    </ligand>
</feature>
<evidence type="ECO:0000256" key="7">
    <source>
        <dbReference type="ARBA" id="ARBA00023172"/>
    </source>
</evidence>
<gene>
    <name evidence="9 11" type="primary">ruvB</name>
    <name evidence="11" type="ORF">ENJ15_00650</name>
</gene>
<dbReference type="NCBIfam" id="TIGR00635">
    <property type="entry name" value="ruvB"/>
    <property type="match status" value="1"/>
</dbReference>
<feature type="region of interest" description="Small ATPAse domain (RuvB-S)" evidence="9">
    <location>
        <begin position="182"/>
        <end position="252"/>
    </location>
</feature>
<evidence type="ECO:0000313" key="11">
    <source>
        <dbReference type="EMBL" id="HHM01491.1"/>
    </source>
</evidence>
<comment type="function">
    <text evidence="9">The RuvA-RuvB-RuvC complex processes Holliday junction (HJ) DNA during genetic recombination and DNA repair, while the RuvA-RuvB complex plays an important role in the rescue of blocked DNA replication forks via replication fork reversal (RFR). RuvA specifically binds to HJ cruciform DNA, conferring on it an open structure. The RuvB hexamer acts as an ATP-dependent pump, pulling dsDNA into and through the RuvAB complex. RuvB forms 2 homohexamers on either side of HJ DNA bound by 1 or 2 RuvA tetramers; 4 subunits per hexamer contact DNA at a time. Coordinated motions by a converter formed by DNA-disengaged RuvB subunits stimulates ATP hydrolysis and nucleotide exchange. Immobilization of the converter enables RuvB to convert the ATP-contained energy into a lever motion, pulling 2 nucleotides of DNA out of the RuvA tetramer per ATP hydrolyzed, thus driving DNA branch migration. The RuvB motors rotate together with the DNA substrate, which together with the progressing nucleotide cycle form the mechanistic basis for DNA recombination by continuous HJ branch migration. Branch migration allows RuvC to scan DNA until it finds its consensus sequence, where it cleaves and resolves cruciform DNA.</text>
</comment>
<dbReference type="InterPro" id="IPR036390">
    <property type="entry name" value="WH_DNA-bd_sf"/>
</dbReference>
<evidence type="ECO:0000256" key="5">
    <source>
        <dbReference type="ARBA" id="ARBA00022840"/>
    </source>
</evidence>
<dbReference type="SMART" id="SM00382">
    <property type="entry name" value="AAA"/>
    <property type="match status" value="1"/>
</dbReference>
<dbReference type="HAMAP" id="MF_00016">
    <property type="entry name" value="DNA_HJ_migration_RuvB"/>
    <property type="match status" value="1"/>
</dbReference>
<dbReference type="EMBL" id="DRLI01000028">
    <property type="protein sequence ID" value="HHM01491.1"/>
    <property type="molecule type" value="Genomic_DNA"/>
</dbReference>
<dbReference type="GO" id="GO:0016787">
    <property type="term" value="F:hydrolase activity"/>
    <property type="evidence" value="ECO:0007669"/>
    <property type="project" value="UniProtKB-KW"/>
</dbReference>
<feature type="binding site" evidence="9">
    <location>
        <position position="21"/>
    </location>
    <ligand>
        <name>ATP</name>
        <dbReference type="ChEBI" id="CHEBI:30616"/>
    </ligand>
</feature>
<comment type="domain">
    <text evidence="9">Has 3 domains, the large (RuvB-L) and small ATPase (RuvB-S) domains and the C-terminal head (RuvB-H) domain. The head domain binds DNA, while the ATPase domains jointly bind ATP, ADP or are empty depending on the state of the subunit in the translocation cycle. During a single DNA translocation step the structure of each domain remains the same, but their relative positions change.</text>
</comment>
<dbReference type="GO" id="GO:0009378">
    <property type="term" value="F:four-way junction helicase activity"/>
    <property type="evidence" value="ECO:0007669"/>
    <property type="project" value="InterPro"/>
</dbReference>
<dbReference type="PANTHER" id="PTHR42848:SF1">
    <property type="entry name" value="HOLLIDAY JUNCTION BRANCH MIGRATION COMPLEX SUBUNIT RUVB"/>
    <property type="match status" value="1"/>
</dbReference>
<feature type="binding site" evidence="9">
    <location>
        <position position="218"/>
    </location>
    <ligand>
        <name>ATP</name>
        <dbReference type="ChEBI" id="CHEBI:30616"/>
    </ligand>
</feature>
<evidence type="ECO:0000256" key="3">
    <source>
        <dbReference type="ARBA" id="ARBA00022763"/>
    </source>
</evidence>
<dbReference type="NCBIfam" id="NF000868">
    <property type="entry name" value="PRK00080.1"/>
    <property type="match status" value="1"/>
</dbReference>
<dbReference type="Pfam" id="PF17864">
    <property type="entry name" value="AAA_lid_4"/>
    <property type="match status" value="1"/>
</dbReference>
<feature type="binding site" evidence="9">
    <location>
        <position position="181"/>
    </location>
    <ligand>
        <name>ATP</name>
        <dbReference type="ChEBI" id="CHEBI:30616"/>
    </ligand>
</feature>
<evidence type="ECO:0000256" key="9">
    <source>
        <dbReference type="HAMAP-Rule" id="MF_00016"/>
    </source>
</evidence>
<keyword evidence="6 9" id="KW-0238">DNA-binding</keyword>
<dbReference type="PANTHER" id="PTHR42848">
    <property type="match status" value="1"/>
</dbReference>
<keyword evidence="8 9" id="KW-0234">DNA repair</keyword>
<feature type="binding site" evidence="9">
    <location>
        <position position="20"/>
    </location>
    <ligand>
        <name>ATP</name>
        <dbReference type="ChEBI" id="CHEBI:30616"/>
    </ligand>
</feature>
<dbReference type="Pfam" id="PF05491">
    <property type="entry name" value="WHD_RuvB"/>
    <property type="match status" value="1"/>
</dbReference>
<protein>
    <recommendedName>
        <fullName evidence="9">Holliday junction branch migration complex subunit RuvB</fullName>
        <ecNumber evidence="9">3.6.4.-</ecNumber>
    </recommendedName>
</protein>
<comment type="subunit">
    <text evidence="9">Homohexamer. Forms an RuvA(8)-RuvB(12)-Holliday junction (HJ) complex. HJ DNA is sandwiched between 2 RuvA tetramers; dsDNA enters through RuvA and exits via RuvB. An RuvB hexamer assembles on each DNA strand where it exits the tetramer. Each RuvB hexamer is contacted by two RuvA subunits (via domain III) on 2 adjacent RuvB subunits; this complex drives branch migration. In the full resolvosome a probable DNA-RuvA(4)-RuvB(12)-RuvC(2) complex forms which resolves the HJ.</text>
</comment>
<evidence type="ECO:0000259" key="10">
    <source>
        <dbReference type="SMART" id="SM00382"/>
    </source>
</evidence>
<evidence type="ECO:0000256" key="8">
    <source>
        <dbReference type="ARBA" id="ARBA00023204"/>
    </source>
</evidence>
<feature type="binding site" evidence="9">
    <location>
        <position position="65"/>
    </location>
    <ligand>
        <name>ATP</name>
        <dbReference type="ChEBI" id="CHEBI:30616"/>
    </ligand>
</feature>
<dbReference type="SUPFAM" id="SSF52540">
    <property type="entry name" value="P-loop containing nucleoside triphosphate hydrolases"/>
    <property type="match status" value="1"/>
</dbReference>
<dbReference type="Proteomes" id="UP000885771">
    <property type="component" value="Unassembled WGS sequence"/>
</dbReference>
<dbReference type="InterPro" id="IPR008824">
    <property type="entry name" value="RuvB-like_N"/>
</dbReference>
<feature type="binding site" evidence="9">
    <location>
        <position position="315"/>
    </location>
    <ligand>
        <name>DNA</name>
        <dbReference type="ChEBI" id="CHEBI:16991"/>
    </ligand>
</feature>